<evidence type="ECO:0000313" key="9">
    <source>
        <dbReference type="Proteomes" id="UP000694545"/>
    </source>
</evidence>
<dbReference type="GO" id="GO:0031298">
    <property type="term" value="C:replication fork protection complex"/>
    <property type="evidence" value="ECO:0007669"/>
    <property type="project" value="TreeGrafter"/>
</dbReference>
<keyword evidence="3" id="KW-0539">Nucleus</keyword>
<dbReference type="GO" id="GO:0000076">
    <property type="term" value="P:DNA replication checkpoint signaling"/>
    <property type="evidence" value="ECO:0007669"/>
    <property type="project" value="TreeGrafter"/>
</dbReference>
<keyword evidence="4" id="KW-0131">Cell cycle</keyword>
<protein>
    <submittedName>
        <fullName evidence="8">Timeless circadian regulator</fullName>
    </submittedName>
</protein>
<dbReference type="AlphaFoldDB" id="A0A8D2IY32"/>
<accession>A0A8D2IY32</accession>
<evidence type="ECO:0000256" key="3">
    <source>
        <dbReference type="ARBA" id="ARBA00023242"/>
    </source>
</evidence>
<evidence type="ECO:0000259" key="7">
    <source>
        <dbReference type="Pfam" id="PF05029"/>
    </source>
</evidence>
<proteinExistence type="inferred from homology"/>
<dbReference type="Ensembl" id="ENSVKKT00000007704.1">
    <property type="protein sequence ID" value="ENSVKKP00000007507.1"/>
    <property type="gene ID" value="ENSVKKG00000005381.1"/>
</dbReference>
<organism evidence="8 9">
    <name type="scientific">Varanus komodoensis</name>
    <name type="common">Komodo dragon</name>
    <dbReference type="NCBI Taxonomy" id="61221"/>
    <lineage>
        <taxon>Eukaryota</taxon>
        <taxon>Metazoa</taxon>
        <taxon>Chordata</taxon>
        <taxon>Craniata</taxon>
        <taxon>Vertebrata</taxon>
        <taxon>Euteleostomi</taxon>
        <taxon>Lepidosauria</taxon>
        <taxon>Squamata</taxon>
        <taxon>Bifurcata</taxon>
        <taxon>Unidentata</taxon>
        <taxon>Episquamata</taxon>
        <taxon>Toxicofera</taxon>
        <taxon>Anguimorpha</taxon>
        <taxon>Paleoanguimorpha</taxon>
        <taxon>Varanoidea</taxon>
        <taxon>Varanidae</taxon>
        <taxon>Varanus</taxon>
    </lineage>
</organism>
<dbReference type="GO" id="GO:0043111">
    <property type="term" value="P:replication fork arrest"/>
    <property type="evidence" value="ECO:0007669"/>
    <property type="project" value="TreeGrafter"/>
</dbReference>
<evidence type="ECO:0000256" key="4">
    <source>
        <dbReference type="ARBA" id="ARBA00023306"/>
    </source>
</evidence>
<comment type="similarity">
    <text evidence="2">Belongs to the timeless family.</text>
</comment>
<keyword evidence="9" id="KW-1185">Reference proteome</keyword>
<evidence type="ECO:0000259" key="6">
    <source>
        <dbReference type="Pfam" id="PF04821"/>
    </source>
</evidence>
<dbReference type="Pfam" id="PF26019">
    <property type="entry name" value="HTH_TIMELESS"/>
    <property type="match status" value="2"/>
</dbReference>
<feature type="domain" description="Timeless C-terminal" evidence="7">
    <location>
        <begin position="980"/>
        <end position="1049"/>
    </location>
</feature>
<evidence type="ECO:0000256" key="2">
    <source>
        <dbReference type="ARBA" id="ARBA00008174"/>
    </source>
</evidence>
<evidence type="ECO:0000256" key="5">
    <source>
        <dbReference type="SAM" id="MobiDB-lite"/>
    </source>
</evidence>
<dbReference type="InterPro" id="IPR006906">
    <property type="entry name" value="Timeless_N"/>
</dbReference>
<dbReference type="Proteomes" id="UP000694545">
    <property type="component" value="Unplaced"/>
</dbReference>
<dbReference type="GO" id="GO:0006281">
    <property type="term" value="P:DNA repair"/>
    <property type="evidence" value="ECO:0007669"/>
    <property type="project" value="TreeGrafter"/>
</dbReference>
<dbReference type="GO" id="GO:0048511">
    <property type="term" value="P:rhythmic process"/>
    <property type="evidence" value="ECO:0007669"/>
    <property type="project" value="UniProtKB-KW"/>
</dbReference>
<dbReference type="PANTHER" id="PTHR22940">
    <property type="entry name" value="TIMEOUT/TIMELESS-2"/>
    <property type="match status" value="1"/>
</dbReference>
<name>A0A8D2IY32_VARKO</name>
<feature type="compositionally biased region" description="Basic and acidic residues" evidence="5">
    <location>
        <begin position="541"/>
        <end position="551"/>
    </location>
</feature>
<reference evidence="8" key="2">
    <citation type="submission" date="2025-09" db="UniProtKB">
        <authorList>
            <consortium name="Ensembl"/>
        </authorList>
    </citation>
    <scope>IDENTIFICATION</scope>
</reference>
<dbReference type="InterPro" id="IPR007725">
    <property type="entry name" value="TIMELESS_C"/>
</dbReference>
<feature type="region of interest" description="Disordered" evidence="5">
    <location>
        <begin position="532"/>
        <end position="552"/>
    </location>
</feature>
<comment type="subcellular location">
    <subcellularLocation>
        <location evidence="1">Nucleus</location>
    </subcellularLocation>
</comment>
<feature type="domain" description="Timeless N-terminal" evidence="6">
    <location>
        <begin position="24"/>
        <end position="283"/>
    </location>
</feature>
<dbReference type="GO" id="GO:0003677">
    <property type="term" value="F:DNA binding"/>
    <property type="evidence" value="ECO:0007669"/>
    <property type="project" value="TreeGrafter"/>
</dbReference>
<sequence length="1071" mass="124060">MDLYMMNCELLATCSALGFLEGDTYHKEPDCLESVKDLIRYLRHEDETRDIRQQLGAAQILQNDLIPIIIQYPQEKQLFDAIIRLMVNLTQPAVLCFGKLPQDASFRHHFLQIVSYLQAYKEAFANEKIFGVLSEKLYDLLQLDWEQRQEEDNLLIERILLLVRNVLHVPADPDEEKSIDDDASTHDRVLWAMHISGMDDLLKFLASSQSEQQWSLHVLEIISLMFRDQKPEQLAATGQGCSAKDRVADVAELEVLRQKELAEKKNRVFQRSSRHSRFGGCYIIQGLKSISDRDVVIHKGLHNLKNYSHDLGKEVHRVPRRRQLAPDSEGTPRRSALNVRIFLKEFCVEFLENCYNRLMYLVKDHLVREKAQQHDETYYLWAIAFFMAFNRACSFQPQLVSETVGVRTFHFIEQSLTNYYEMMLIDKKEATSWSRRMHLALKAYQELLMTVHEMDRSPDEAVRHSSHILKNNIFYVMEYRELFLTLFRKFDETKQPRSFLKDLVETTHLFLKMLEKFCKGRSNLVVQKSKKKKKKALARHTGSDVHSHSPEELEEMWPRLAEQIKKCTEPLPESIVPFDAASEVSMEDQRAEAMIRIQDSLLGGRASEALSLLHSAREVWPEGDIFGSPTLDSEEETELLRRIFSAHLTRQTAPEPDEPEEAAEEEEVAEEELASVQTSEREFNFLDYAKQFARANVVKAYLLLFKSYAQNSSHTNHCVVKMLHRIAYDLKMEALLFQLSAFCLFNRLLSDPAAGAYKELVTFAKYIVGKFFALTSTNKKAYMELLFWKSTAVVREMTEGYTLMREEGSSATCKASQWTEEEEEELRELYYKYKEVEGEDILNNILAHLSTPSRTRKQVAKQLVRLGLARSVRDFPQEKGTRIVLWTQDQESELQRLFEEFRDTDDILANVMRHITAKRSKARIIDKLLSMGLVSDRKELYKKRKRRPGSLGAVWYPPSLPCVSVTERRDLLTCLLTFISTGLSGPLSWLQSCLNRTAADREEDGSAQPVPLVPLSEENEDAMEHKDFQKLLRKMRLRAPASETSRTFHYSPTPNPRVNIISTPFVNLFLA</sequence>
<dbReference type="Pfam" id="PF05029">
    <property type="entry name" value="TIMELESS_C"/>
    <property type="match status" value="1"/>
</dbReference>
<evidence type="ECO:0000256" key="1">
    <source>
        <dbReference type="ARBA" id="ARBA00004123"/>
    </source>
</evidence>
<dbReference type="InterPro" id="IPR044998">
    <property type="entry name" value="Timeless"/>
</dbReference>
<reference evidence="8" key="1">
    <citation type="submission" date="2025-08" db="UniProtKB">
        <authorList>
            <consortium name="Ensembl"/>
        </authorList>
    </citation>
    <scope>IDENTIFICATION</scope>
</reference>
<dbReference type="Pfam" id="PF04821">
    <property type="entry name" value="TIMELESS"/>
    <property type="match status" value="1"/>
</dbReference>
<evidence type="ECO:0000313" key="8">
    <source>
        <dbReference type="Ensembl" id="ENSVKKP00000007507.1"/>
    </source>
</evidence>
<dbReference type="PANTHER" id="PTHR22940:SF4">
    <property type="entry name" value="PROTEIN TIMELESS HOMOLOG"/>
    <property type="match status" value="1"/>
</dbReference>